<accession>A0A8S5MAW3</accession>
<dbReference type="EMBL" id="BK014861">
    <property type="protein sequence ID" value="DAD79231.1"/>
    <property type="molecule type" value="Genomic_DNA"/>
</dbReference>
<sequence length="142" mass="15107">MVTEARKRANAKWDKENMVVLACKVKRETAEQFKAACAAHGTTSNAVLQQAVKAYLEQGQHSAGDKVSQTHPTASCEGVGQTDTPSPADGVSNEMHGAMDVLKAAAAAQIADASHEMRNTNTKEDDETEARRAALLESIKGL</sequence>
<dbReference type="SUPFAM" id="SSF47598">
    <property type="entry name" value="Ribbon-helix-helix"/>
    <property type="match status" value="1"/>
</dbReference>
<dbReference type="GO" id="GO:0006355">
    <property type="term" value="P:regulation of DNA-templated transcription"/>
    <property type="evidence" value="ECO:0007669"/>
    <property type="project" value="InterPro"/>
</dbReference>
<dbReference type="InterPro" id="IPR013321">
    <property type="entry name" value="Arc_rbn_hlx_hlx"/>
</dbReference>
<reference evidence="2" key="1">
    <citation type="journal article" date="2021" name="Proc. Natl. Acad. Sci. U.S.A.">
        <title>A Catalog of Tens of Thousands of Viruses from Human Metagenomes Reveals Hidden Associations with Chronic Diseases.</title>
        <authorList>
            <person name="Tisza M.J."/>
            <person name="Buck C.B."/>
        </authorList>
    </citation>
    <scope>NUCLEOTIDE SEQUENCE</scope>
    <source>
        <strain evidence="2">CtTrb4</strain>
    </source>
</reference>
<evidence type="ECO:0000313" key="2">
    <source>
        <dbReference type="EMBL" id="DAD79231.1"/>
    </source>
</evidence>
<protein>
    <submittedName>
        <fullName evidence="2">Alginate and motility regulator</fullName>
    </submittedName>
</protein>
<feature type="region of interest" description="Disordered" evidence="1">
    <location>
        <begin position="58"/>
        <end position="96"/>
    </location>
</feature>
<dbReference type="InterPro" id="IPR010985">
    <property type="entry name" value="Ribbon_hlx_hlx"/>
</dbReference>
<name>A0A8S5MAW3_9CAUD</name>
<dbReference type="Gene3D" id="1.10.1220.10">
    <property type="entry name" value="Met repressor-like"/>
    <property type="match status" value="1"/>
</dbReference>
<proteinExistence type="predicted"/>
<evidence type="ECO:0000256" key="1">
    <source>
        <dbReference type="SAM" id="MobiDB-lite"/>
    </source>
</evidence>
<organism evidence="2">
    <name type="scientific">Siphoviridae sp. ctTrb4</name>
    <dbReference type="NCBI Taxonomy" id="2826349"/>
    <lineage>
        <taxon>Viruses</taxon>
        <taxon>Duplodnaviria</taxon>
        <taxon>Heunggongvirae</taxon>
        <taxon>Uroviricota</taxon>
        <taxon>Caudoviricetes</taxon>
    </lineage>
</organism>